<protein>
    <submittedName>
        <fullName evidence="3">Virulence-associated E</fullName>
    </submittedName>
</protein>
<evidence type="ECO:0000259" key="2">
    <source>
        <dbReference type="Pfam" id="PF16793"/>
    </source>
</evidence>
<sequence>MLDPETAAKFLNFMSGGAGICNLRTLTDCPSKKANPTGRNSSLQLPILPQDLLQLEAQNKQGRGIFWVVNEGGQKAADISAPRALYVDYDGDDLAGFLKRLDTMPPPHAVVESSHGKRHVYWKCHGVPVAEFEALQQGLIAQLGTDKSIHDLPRVMRVPGFLHQKDKAQLVRLLHLNENLPAYTLEQCRAFAKPLLAEKGRRTLRQPKLTAQATAPAGRNADVLAYFNNAALNLPPWPEIEAEQQAYDRKCITSAVAFLAEAGHAENHDDWQTVGADLKGCTRGVEGAEPALTDKEAFDLFVQFSGAAPNGAAGDLEYRWENIGTDIFGCGALLNRAKQAGWEPPPHPKSQRAKLTRALADTSNTVEAEAHKVSDDDLITNGKGHPVTCLANAVFVLGRAEKTKNAFRYNELTGNIEYRPYNTWRPLADADIPVLQLWIQRSAMPRIARADVEQAILVRGYAHKYHPIREWMDGLQWDGVPRVNTWLHTYLGAADNEYTRLVGRLFLIGMIARIQQPGCKMDNMLILEGPQGAGKSSALAILAGKDYFSDGLADISSKDASLAMRGRWLIEIAELAASSKAEAEHLKAFVSRNTERYRPPFGRLEVSEPRQCVLAGTTNVGTYLKDASGARRFWPVMVGHIDLEGLERDRNQLFAEALHLYQSGAIWWPTTAQQQALFMLEQDARFEADPWESYVEQYLQEESKTAAAEGKECRVTVANVATCRGINLEVSRTTTRENRRIVAILQRLGWIQKRTKGARYYVKNNATT</sequence>
<evidence type="ECO:0000259" key="1">
    <source>
        <dbReference type="Pfam" id="PF05272"/>
    </source>
</evidence>
<dbReference type="PANTHER" id="PTHR34985">
    <property type="entry name" value="SLR0554 PROTEIN"/>
    <property type="match status" value="1"/>
</dbReference>
<evidence type="ECO:0000313" key="3">
    <source>
        <dbReference type="EMBL" id="KGB24040.1"/>
    </source>
</evidence>
<feature type="domain" description="RepB-like DNA primase" evidence="2">
    <location>
        <begin position="83"/>
        <end position="182"/>
    </location>
</feature>
<dbReference type="Pfam" id="PF16793">
    <property type="entry name" value="RepB_primase"/>
    <property type="match status" value="1"/>
</dbReference>
<dbReference type="Pfam" id="PF05272">
    <property type="entry name" value="VapE-like_dom"/>
    <property type="match status" value="1"/>
</dbReference>
<dbReference type="Proteomes" id="UP000029448">
    <property type="component" value="Unassembled WGS sequence"/>
</dbReference>
<dbReference type="InterPro" id="IPR007936">
    <property type="entry name" value="VapE-like_dom"/>
</dbReference>
<evidence type="ECO:0000313" key="4">
    <source>
        <dbReference type="Proteomes" id="UP000029448"/>
    </source>
</evidence>
<name>A0A094YPP6_9PROT</name>
<feature type="domain" description="Virulence-associated protein E-like" evidence="1">
    <location>
        <begin position="473"/>
        <end position="683"/>
    </location>
</feature>
<comment type="caution">
    <text evidence="3">The sequence shown here is derived from an EMBL/GenBank/DDBJ whole genome shotgun (WGS) entry which is preliminary data.</text>
</comment>
<dbReference type="EMBL" id="JOKM01000053">
    <property type="protein sequence ID" value="KGB24040.1"/>
    <property type="molecule type" value="Genomic_DNA"/>
</dbReference>
<dbReference type="PATRIC" id="fig|104102.7.peg.1440"/>
<dbReference type="Gene3D" id="3.30.70.1790">
    <property type="entry name" value="RepB DNA-primase, N-terminal domain"/>
    <property type="match status" value="1"/>
</dbReference>
<proteinExistence type="predicted"/>
<dbReference type="InterPro" id="IPR039459">
    <property type="entry name" value="RepB-like_DNA_primase_dom"/>
</dbReference>
<dbReference type="PANTHER" id="PTHR34985:SF1">
    <property type="entry name" value="SLR0554 PROTEIN"/>
    <property type="match status" value="1"/>
</dbReference>
<organism evidence="3 4">
    <name type="scientific">Acetobacter tropicalis</name>
    <dbReference type="NCBI Taxonomy" id="104102"/>
    <lineage>
        <taxon>Bacteria</taxon>
        <taxon>Pseudomonadati</taxon>
        <taxon>Pseudomonadota</taxon>
        <taxon>Alphaproteobacteria</taxon>
        <taxon>Acetobacterales</taxon>
        <taxon>Acetobacteraceae</taxon>
        <taxon>Acetobacter</taxon>
    </lineage>
</organism>
<gene>
    <name evidence="3" type="ORF">AtDm6_1451</name>
</gene>
<accession>A0A094YPP6</accession>
<keyword evidence="4" id="KW-1185">Reference proteome</keyword>
<dbReference type="AlphaFoldDB" id="A0A094YPP6"/>
<reference evidence="3 4" key="1">
    <citation type="submission" date="2014-06" db="EMBL/GenBank/DDBJ databases">
        <title>Functional and comparative genomic analyses of the Drosophila gut microbiota identify candidate symbiosis factors.</title>
        <authorList>
            <person name="Newell P.D."/>
            <person name="Chaston J.M."/>
            <person name="Douglas A.E."/>
        </authorList>
    </citation>
    <scope>NUCLEOTIDE SEQUENCE [LARGE SCALE GENOMIC DNA]</scope>
    <source>
        <strain evidence="3 4">DmCS_006</strain>
    </source>
</reference>